<dbReference type="EMBL" id="JBHSWI010000001">
    <property type="protein sequence ID" value="MFC6644037.1"/>
    <property type="molecule type" value="Genomic_DNA"/>
</dbReference>
<dbReference type="PANTHER" id="PTHR30348:SF4">
    <property type="entry name" value="DUF72 DOMAIN-CONTAINING PROTEIN"/>
    <property type="match status" value="1"/>
</dbReference>
<dbReference type="SUPFAM" id="SSF117396">
    <property type="entry name" value="TM1631-like"/>
    <property type="match status" value="1"/>
</dbReference>
<gene>
    <name evidence="1" type="ORF">ACFQBQ_00180</name>
    <name evidence="2" type="ORF">ACFQBQ_18540</name>
</gene>
<dbReference type="RefSeq" id="WP_263370577.1">
    <property type="nucleotide sequence ID" value="NZ_JAGSYD010000002.1"/>
</dbReference>
<keyword evidence="3" id="KW-1185">Reference proteome</keyword>
<reference evidence="3" key="2">
    <citation type="journal article" date="2019" name="Int. J. Syst. Evol. Microbiol.">
        <title>The Global Catalogue of Microorganisms (GCM) 10K type strain sequencing project: providing services to taxonomists for standard genome sequencing and annotation.</title>
        <authorList>
            <consortium name="The Broad Institute Genomics Platform"/>
            <consortium name="The Broad Institute Genome Sequencing Center for Infectious Disease"/>
            <person name="Wu L."/>
            <person name="Ma J."/>
        </authorList>
    </citation>
    <scope>NUCLEOTIDE SEQUENCE [LARGE SCALE GENOMIC DNA]</scope>
    <source>
        <strain evidence="3">CGMCC 1.16026</strain>
    </source>
</reference>
<dbReference type="Pfam" id="PF01904">
    <property type="entry name" value="DUF72"/>
    <property type="match status" value="1"/>
</dbReference>
<sequence length="253" mass="28758">MSRSKTVSQAPKGAYHFHCGTSGWAYPTWKPGFYPVGTSARKFLSYYATQLTSVEVNYTFKSALSEKQTAEWLAAASDDFVFSFKAHQRITNWSRLRDCGQLVAEFFAMLEPFATAKKLGCVLFQLPQNFKPNHDLLAEFLALPELKHHRIAFESLNEEWFSEETFALLRKHRIALCESENERFTAPEIDSAPHRYIRLRQLGGYSASELKAHADKLLASDKELFIYLRHEDEPTGALNARALLATLRGEVSA</sequence>
<evidence type="ECO:0000313" key="3">
    <source>
        <dbReference type="Proteomes" id="UP001596391"/>
    </source>
</evidence>
<evidence type="ECO:0000313" key="1">
    <source>
        <dbReference type="EMBL" id="MFC6644037.1"/>
    </source>
</evidence>
<name>A0ABW1ZH86_9BACT</name>
<accession>A0ABW1ZH86</accession>
<dbReference type="Proteomes" id="UP001596391">
    <property type="component" value="Unassembled WGS sequence"/>
</dbReference>
<dbReference type="InterPro" id="IPR002763">
    <property type="entry name" value="DUF72"/>
</dbReference>
<reference evidence="2" key="3">
    <citation type="submission" date="2024-09" db="EMBL/GenBank/DDBJ databases">
        <authorList>
            <person name="Sun Q."/>
            <person name="Mori K."/>
        </authorList>
    </citation>
    <scope>NUCLEOTIDE SEQUENCE</scope>
    <source>
        <strain evidence="2">NBRC 107139</strain>
    </source>
</reference>
<dbReference type="InterPro" id="IPR036520">
    <property type="entry name" value="UPF0759_sf"/>
</dbReference>
<dbReference type="EMBL" id="JBHSWI010000001">
    <property type="protein sequence ID" value="MFC6647528.1"/>
    <property type="molecule type" value="Genomic_DNA"/>
</dbReference>
<dbReference type="Gene3D" id="3.20.20.410">
    <property type="entry name" value="Protein of unknown function UPF0759"/>
    <property type="match status" value="1"/>
</dbReference>
<evidence type="ECO:0000313" key="2">
    <source>
        <dbReference type="EMBL" id="MFC6647528.1"/>
    </source>
</evidence>
<organism evidence="2 3">
    <name type="scientific">Granulicella cerasi</name>
    <dbReference type="NCBI Taxonomy" id="741063"/>
    <lineage>
        <taxon>Bacteria</taxon>
        <taxon>Pseudomonadati</taxon>
        <taxon>Acidobacteriota</taxon>
        <taxon>Terriglobia</taxon>
        <taxon>Terriglobales</taxon>
        <taxon>Acidobacteriaceae</taxon>
        <taxon>Granulicella</taxon>
    </lineage>
</organism>
<comment type="caution">
    <text evidence="2">The sequence shown here is derived from an EMBL/GenBank/DDBJ whole genome shotgun (WGS) entry which is preliminary data.</text>
</comment>
<reference evidence="2" key="1">
    <citation type="journal article" date="2014" name="Int. J. Syst. Evol. Microbiol.">
        <title>Complete genome of a new Firmicutes species belonging to the dominant human colonic microbiota ('Ruminococcus bicirculans') reveals two chromosomes and a selective capacity to utilize plant glucans.</title>
        <authorList>
            <consortium name="NISC Comparative Sequencing Program"/>
            <person name="Wegmann U."/>
            <person name="Louis P."/>
            <person name="Goesmann A."/>
            <person name="Henrissat B."/>
            <person name="Duncan S.H."/>
            <person name="Flint H.J."/>
        </authorList>
    </citation>
    <scope>NUCLEOTIDE SEQUENCE</scope>
    <source>
        <strain evidence="2">NBRC 107139</strain>
    </source>
</reference>
<dbReference type="PANTHER" id="PTHR30348">
    <property type="entry name" value="UNCHARACTERIZED PROTEIN YECE"/>
    <property type="match status" value="1"/>
</dbReference>
<protein>
    <submittedName>
        <fullName evidence="2">DUF72 domain-containing protein</fullName>
    </submittedName>
</protein>
<proteinExistence type="predicted"/>